<protein>
    <recommendedName>
        <fullName evidence="3">Ribosome maturation factor RimP</fullName>
    </recommendedName>
</protein>
<sequence length="189" mass="20753">MAFPTAEEITQRVQQIVGPRGFDVEKVDIKKAGAKSAVIIRIDGDQCPDLDVIEELSDEISRNFDVAESDGELNFGAGYRLEVSTPGFDEPLVAARHFRRQRGHVATFVLNEDVDARATANADNARFVARIGALNADETELAVVLPGKKEPSVKTYPLEQIREAKLEVEFSTPPEAEMALVNTPFEQLG</sequence>
<comment type="function">
    <text evidence="3">Required for maturation of 30S ribosomal subunits.</text>
</comment>
<dbReference type="AlphaFoldDB" id="A0A2W5SZ08"/>
<feature type="domain" description="Ribosome maturation factor RimP N-terminal" evidence="4">
    <location>
        <begin position="13"/>
        <end position="89"/>
    </location>
</feature>
<accession>A0A2W5SZ08</accession>
<dbReference type="Pfam" id="PF02576">
    <property type="entry name" value="RimP_N"/>
    <property type="match status" value="1"/>
</dbReference>
<dbReference type="InterPro" id="IPR028989">
    <property type="entry name" value="RimP_N"/>
</dbReference>
<dbReference type="Gene3D" id="3.30.300.70">
    <property type="entry name" value="RimP-like superfamily, N-terminal"/>
    <property type="match status" value="1"/>
</dbReference>
<evidence type="ECO:0000256" key="2">
    <source>
        <dbReference type="ARBA" id="ARBA00022517"/>
    </source>
</evidence>
<organism evidence="5 6">
    <name type="scientific">Corynebacterium kroppenstedtii</name>
    <dbReference type="NCBI Taxonomy" id="161879"/>
    <lineage>
        <taxon>Bacteria</taxon>
        <taxon>Bacillati</taxon>
        <taxon>Actinomycetota</taxon>
        <taxon>Actinomycetes</taxon>
        <taxon>Mycobacteriales</taxon>
        <taxon>Corynebacteriaceae</taxon>
        <taxon>Corynebacterium</taxon>
    </lineage>
</organism>
<reference evidence="5 6" key="1">
    <citation type="submission" date="2017-08" db="EMBL/GenBank/DDBJ databases">
        <title>Infants hospitalized years apart are colonized by the same room-sourced microbial strains.</title>
        <authorList>
            <person name="Brooks B."/>
            <person name="Olm M.R."/>
            <person name="Firek B.A."/>
            <person name="Baker R."/>
            <person name="Thomas B.C."/>
            <person name="Morowitz M.J."/>
            <person name="Banfield J.F."/>
        </authorList>
    </citation>
    <scope>NUCLEOTIDE SEQUENCE [LARGE SCALE GENOMIC DNA]</scope>
    <source>
        <strain evidence="5">S2_003_000_R1_3</strain>
    </source>
</reference>
<comment type="caution">
    <text evidence="5">The sequence shown here is derived from an EMBL/GenBank/DDBJ whole genome shotgun (WGS) entry which is preliminary data.</text>
</comment>
<dbReference type="PANTHER" id="PTHR33867:SF1">
    <property type="entry name" value="RIBOSOME MATURATION FACTOR RIMP"/>
    <property type="match status" value="1"/>
</dbReference>
<dbReference type="GO" id="GO:0005829">
    <property type="term" value="C:cytosol"/>
    <property type="evidence" value="ECO:0007669"/>
    <property type="project" value="TreeGrafter"/>
</dbReference>
<keyword evidence="2 3" id="KW-0690">Ribosome biogenesis</keyword>
<dbReference type="NCBIfam" id="NF000930">
    <property type="entry name" value="PRK00092.2-2"/>
    <property type="match status" value="1"/>
</dbReference>
<dbReference type="EMBL" id="QFRA01000004">
    <property type="protein sequence ID" value="PZR05883.1"/>
    <property type="molecule type" value="Genomic_DNA"/>
</dbReference>
<dbReference type="InterPro" id="IPR035956">
    <property type="entry name" value="RimP_N_sf"/>
</dbReference>
<evidence type="ECO:0000259" key="4">
    <source>
        <dbReference type="Pfam" id="PF02576"/>
    </source>
</evidence>
<evidence type="ECO:0000256" key="1">
    <source>
        <dbReference type="ARBA" id="ARBA00022490"/>
    </source>
</evidence>
<comment type="similarity">
    <text evidence="3">Belongs to the RimP family.</text>
</comment>
<dbReference type="GO" id="GO:0000028">
    <property type="term" value="P:ribosomal small subunit assembly"/>
    <property type="evidence" value="ECO:0007669"/>
    <property type="project" value="TreeGrafter"/>
</dbReference>
<name>A0A2W5SZ08_9CORY</name>
<dbReference type="HAMAP" id="MF_01077">
    <property type="entry name" value="RimP"/>
    <property type="match status" value="1"/>
</dbReference>
<dbReference type="SUPFAM" id="SSF75420">
    <property type="entry name" value="YhbC-like, N-terminal domain"/>
    <property type="match status" value="1"/>
</dbReference>
<dbReference type="RefSeq" id="WP_303734349.1">
    <property type="nucleotide sequence ID" value="NZ_CAKZHK010000009.1"/>
</dbReference>
<dbReference type="InterPro" id="IPR003728">
    <property type="entry name" value="Ribosome_maturation_RimP"/>
</dbReference>
<dbReference type="GO" id="GO:0006412">
    <property type="term" value="P:translation"/>
    <property type="evidence" value="ECO:0007669"/>
    <property type="project" value="TreeGrafter"/>
</dbReference>
<evidence type="ECO:0000256" key="3">
    <source>
        <dbReference type="HAMAP-Rule" id="MF_01077"/>
    </source>
</evidence>
<dbReference type="PANTHER" id="PTHR33867">
    <property type="entry name" value="RIBOSOME MATURATION FACTOR RIMP"/>
    <property type="match status" value="1"/>
</dbReference>
<comment type="subcellular location">
    <subcellularLocation>
        <location evidence="3">Cytoplasm</location>
    </subcellularLocation>
</comment>
<evidence type="ECO:0000313" key="5">
    <source>
        <dbReference type="EMBL" id="PZR05883.1"/>
    </source>
</evidence>
<dbReference type="Proteomes" id="UP000249432">
    <property type="component" value="Unassembled WGS sequence"/>
</dbReference>
<evidence type="ECO:0000313" key="6">
    <source>
        <dbReference type="Proteomes" id="UP000249432"/>
    </source>
</evidence>
<proteinExistence type="inferred from homology"/>
<gene>
    <name evidence="3" type="primary">rimP</name>
    <name evidence="5" type="ORF">DI525_03195</name>
</gene>
<keyword evidence="1 3" id="KW-0963">Cytoplasm</keyword>